<dbReference type="AlphaFoldDB" id="A0A1G4NVQ1"/>
<dbReference type="Pfam" id="PF01947">
    <property type="entry name" value="Rv2949c-like"/>
    <property type="match status" value="1"/>
</dbReference>
<gene>
    <name evidence="1" type="primary">ORF_7</name>
    <name evidence="1" type="ORF">J0256_62</name>
</gene>
<protein>
    <submittedName>
        <fullName evidence="1">Uncharacterized protein</fullName>
    </submittedName>
</protein>
<proteinExistence type="predicted"/>
<keyword evidence="1" id="KW-0934">Plastid</keyword>
<accession>A0A1G4NVQ1</accession>
<dbReference type="GeneID" id="30000910"/>
<evidence type="ECO:0000313" key="1">
    <source>
        <dbReference type="EMBL" id="SCW22727.1"/>
    </source>
</evidence>
<organism evidence="1">
    <name type="scientific">Liagoropsis maxima</name>
    <dbReference type="NCBI Taxonomy" id="1653392"/>
    <lineage>
        <taxon>Eukaryota</taxon>
        <taxon>Rhodophyta</taxon>
        <taxon>Florideophyceae</taxon>
        <taxon>Nemaliophycidae</taxon>
        <taxon>Nemaliales</taxon>
        <taxon>Liagoraceae</taxon>
        <taxon>Liagoropsis</taxon>
    </lineage>
</organism>
<dbReference type="InterPro" id="IPR002800">
    <property type="entry name" value="Rv2949c-like"/>
</dbReference>
<dbReference type="EMBL" id="LT622870">
    <property type="protein sequence ID" value="SCW22727.1"/>
    <property type="molecule type" value="Genomic_DNA"/>
</dbReference>
<keyword evidence="1" id="KW-0150">Chloroplast</keyword>
<geneLocation type="chloroplast" evidence="1"/>
<reference evidence="1" key="2">
    <citation type="submission" date="2016-10" db="EMBL/GenBank/DDBJ databases">
        <authorList>
            <person name="de Groot N.N."/>
        </authorList>
    </citation>
    <scope>NUCLEOTIDE SEQUENCE</scope>
    <source>
        <strain evidence="1">J.0256</strain>
    </source>
</reference>
<sequence length="111" mass="12922">MKINIGKNFVKLWNYDFPSNIISNINHSNSIPQSLRILLTNDGSFTRNSTIINHLYTSITLIEQTKGFSTKTLKKIAYQKPLPKKYNRHVWLTDENKKKLLLPNHMVILVI</sequence>
<reference evidence="1" key="1">
    <citation type="submission" date="2016-10" db="EMBL/GenBank/DDBJ databases">
        <title>Chloroplast genomes as a tool to resolve red algal phylogenies: a case study in the Nemaliales.</title>
        <authorList>
            <person name="Costa J.F."/>
            <person name="Lin S.M."/>
            <person name="Macaya E.C."/>
            <person name="Fernandez-Garcia C."/>
            <person name="Verbruggen H."/>
        </authorList>
    </citation>
    <scope>NUCLEOTIDE SEQUENCE</scope>
    <source>
        <strain evidence="1">J.0256</strain>
    </source>
</reference>
<name>A0A1G4NVQ1_9FLOR</name>
<dbReference type="RefSeq" id="YP_009314473.1">
    <property type="nucleotide sequence ID" value="NC_031662.1"/>
</dbReference>